<proteinExistence type="predicted"/>
<gene>
    <name evidence="3" type="ordered locus">Hipma_0748</name>
</gene>
<dbReference type="STRING" id="760142.Hipma_0748"/>
<keyword evidence="1" id="KW-0472">Membrane</keyword>
<reference evidence="3 4" key="1">
    <citation type="journal article" date="2011" name="Stand. Genomic Sci.">
        <title>Complete genome sequence of the thermophilic sulfur-reducer Hippea maritima type strain (MH(2)).</title>
        <authorList>
            <person name="Huntemann M."/>
            <person name="Lu M."/>
            <person name="Nolan M."/>
            <person name="Lapidus A."/>
            <person name="Lucas S."/>
            <person name="Hammon N."/>
            <person name="Deshpande S."/>
            <person name="Cheng J.F."/>
            <person name="Tapia R."/>
            <person name="Han C."/>
            <person name="Goodwin L."/>
            <person name="Pitluck S."/>
            <person name="Liolios K."/>
            <person name="Pagani I."/>
            <person name="Ivanova N."/>
            <person name="Ovchinikova G."/>
            <person name="Pati A."/>
            <person name="Chen A."/>
            <person name="Palaniappan K."/>
            <person name="Land M."/>
            <person name="Hauser L."/>
            <person name="Jeffries C.D."/>
            <person name="Detter J.C."/>
            <person name="Brambilla E.M."/>
            <person name="Rohde M."/>
            <person name="Spring S."/>
            <person name="Goker M."/>
            <person name="Woyke T."/>
            <person name="Bristow J."/>
            <person name="Eisen J.A."/>
            <person name="Markowitz V."/>
            <person name="Hugenholtz P."/>
            <person name="Kyrpides N.C."/>
            <person name="Klenk H.P."/>
            <person name="Mavromatis K."/>
        </authorList>
    </citation>
    <scope>NUCLEOTIDE SEQUENCE [LARGE SCALE GENOMIC DNA]</scope>
    <source>
        <strain evidence="4">ATCC 700847 / DSM 10411 / MH2</strain>
    </source>
</reference>
<dbReference type="InterPro" id="IPR018649">
    <property type="entry name" value="SHOCT"/>
</dbReference>
<evidence type="ECO:0000313" key="4">
    <source>
        <dbReference type="Proteomes" id="UP000008139"/>
    </source>
</evidence>
<name>F2LVD4_HIPMA</name>
<dbReference type="HOGENOM" id="CLU_159099_3_1_7"/>
<organism evidence="3 4">
    <name type="scientific">Hippea maritima (strain ATCC 700847 / DSM 10411 / MH2)</name>
    <dbReference type="NCBI Taxonomy" id="760142"/>
    <lineage>
        <taxon>Bacteria</taxon>
        <taxon>Pseudomonadati</taxon>
        <taxon>Campylobacterota</taxon>
        <taxon>Desulfurellia</taxon>
        <taxon>Desulfurellales</taxon>
        <taxon>Hippeaceae</taxon>
        <taxon>Hippea</taxon>
    </lineage>
</organism>
<protein>
    <recommendedName>
        <fullName evidence="2">SHOCT domain-containing protein</fullName>
    </recommendedName>
</protein>
<feature type="domain" description="SHOCT" evidence="2">
    <location>
        <begin position="62"/>
        <end position="87"/>
    </location>
</feature>
<dbReference type="OrthoDB" id="1123500at2"/>
<keyword evidence="1" id="KW-0812">Transmembrane</keyword>
<dbReference type="RefSeq" id="WP_013681759.1">
    <property type="nucleotide sequence ID" value="NC_015318.1"/>
</dbReference>
<dbReference type="AlphaFoldDB" id="F2LVD4"/>
<keyword evidence="4" id="KW-1185">Reference proteome</keyword>
<keyword evidence="1" id="KW-1133">Transmembrane helix</keyword>
<dbReference type="Pfam" id="PF09851">
    <property type="entry name" value="SHOCT"/>
    <property type="match status" value="1"/>
</dbReference>
<dbReference type="EMBL" id="CP002606">
    <property type="protein sequence ID" value="AEA33718.1"/>
    <property type="molecule type" value="Genomic_DNA"/>
</dbReference>
<evidence type="ECO:0000256" key="1">
    <source>
        <dbReference type="SAM" id="Phobius"/>
    </source>
</evidence>
<dbReference type="KEGG" id="hmr:Hipma_0748"/>
<feature type="transmembrane region" description="Helical" evidence="1">
    <location>
        <begin position="12"/>
        <end position="31"/>
    </location>
</feature>
<reference evidence="4" key="2">
    <citation type="submission" date="2011-03" db="EMBL/GenBank/DDBJ databases">
        <title>The complete genome of Hippea maritima DSM 10411.</title>
        <authorList>
            <consortium name="US DOE Joint Genome Institute (JGI-PGF)"/>
            <person name="Lucas S."/>
            <person name="Copeland A."/>
            <person name="Lapidus A."/>
            <person name="Bruce D."/>
            <person name="Goodwin L."/>
            <person name="Pitluck S."/>
            <person name="Peters L."/>
            <person name="Kyrpides N."/>
            <person name="Mavromatis K."/>
            <person name="Pagani I."/>
            <person name="Ivanova N."/>
            <person name="Mikhailova N."/>
            <person name="Lu M."/>
            <person name="Detter J.C."/>
            <person name="Tapia R."/>
            <person name="Han C."/>
            <person name="Land M."/>
            <person name="Hauser L."/>
            <person name="Markowitz V."/>
            <person name="Cheng J.-F."/>
            <person name="Hugenholtz P."/>
            <person name="Woyke T."/>
            <person name="Wu D."/>
            <person name="Spring S."/>
            <person name="Schroeder M."/>
            <person name="Brambilla E."/>
            <person name="Klenk H.-P."/>
            <person name="Eisen J.A."/>
        </authorList>
    </citation>
    <scope>NUCLEOTIDE SEQUENCE [LARGE SCALE GENOMIC DNA]</scope>
    <source>
        <strain evidence="4">ATCC 700847 / DSM 10411 / MH2</strain>
    </source>
</reference>
<sequence length="90" mass="10564">MHGYGFHGFFWGGYMGILILILIIAAVVFLIKATTNSQNMKHEGRNYYKETMSEDLKERKNALNILRERYAKGEISKEEYEQMKKDIVKD</sequence>
<accession>F2LVD4</accession>
<dbReference type="InParanoid" id="F2LVD4"/>
<evidence type="ECO:0000259" key="2">
    <source>
        <dbReference type="Pfam" id="PF09851"/>
    </source>
</evidence>
<dbReference type="Proteomes" id="UP000008139">
    <property type="component" value="Chromosome"/>
</dbReference>
<evidence type="ECO:0000313" key="3">
    <source>
        <dbReference type="EMBL" id="AEA33718.1"/>
    </source>
</evidence>
<dbReference type="eggNOG" id="COG3462">
    <property type="taxonomic scope" value="Bacteria"/>
</dbReference>